<dbReference type="GO" id="GO:0016757">
    <property type="term" value="F:glycosyltransferase activity"/>
    <property type="evidence" value="ECO:0007669"/>
    <property type="project" value="InterPro"/>
</dbReference>
<sequence>MSFTISFKTKTNLISSLLNQENIKELEKKSLFSKLFTSNKNFADIYFHSGNIDKDSIENIKNAKATIVNSQNLKHKVILQTNIDASKVHVVYPSIDLLYDKPKTIKKNLCEELNIDSKKRLILFTSKNFEKAGIKEFIQIVASLGNDNFHVLIAGDKREITTLKFKMSKINLFEHITLLEDYADIDKLFLASDIFILPSHIPNFATNVLKAMFCKCAVFVTSLNDSNELVDIFATMDEPDDRSMAFKVDALLSNKDDLKLIKKENRKKALEYSLENNLKRLNEIIANI</sequence>
<dbReference type="PANTHER" id="PTHR46401:SF2">
    <property type="entry name" value="GLYCOSYLTRANSFERASE WBBK-RELATED"/>
    <property type="match status" value="1"/>
</dbReference>
<dbReference type="KEGG" id="apai:APAC_1730"/>
<protein>
    <submittedName>
        <fullName evidence="1">Glycosyltransferase, family 1</fullName>
    </submittedName>
</protein>
<dbReference type="GO" id="GO:0009103">
    <property type="term" value="P:lipopolysaccharide biosynthetic process"/>
    <property type="evidence" value="ECO:0007669"/>
    <property type="project" value="TreeGrafter"/>
</dbReference>
<dbReference type="CDD" id="cd03801">
    <property type="entry name" value="GT4_PimA-like"/>
    <property type="match status" value="1"/>
</dbReference>
<dbReference type="EMBL" id="CP035928">
    <property type="protein sequence ID" value="QEP34818.1"/>
    <property type="molecule type" value="Genomic_DNA"/>
</dbReference>
<keyword evidence="1" id="KW-0808">Transferase</keyword>
<reference evidence="1" key="2">
    <citation type="submission" date="2019-09" db="EMBL/GenBank/DDBJ databases">
        <title>Taxonomic note: a critical rebuttal of the proposed division of the genus Arcobacter into six genera, emended descriptions of Arcobacter anaerophilus and the genus Arcobacter, and an assessment of genus-level boundaries for Epsilonproteobacteria using in silico genomic comparator tools.</title>
        <authorList>
            <person name="On S.L.W."/>
            <person name="Miller W.G."/>
            <person name="Biggs P."/>
            <person name="Cornelius A."/>
            <person name="Vandamme P."/>
        </authorList>
    </citation>
    <scope>NUCLEOTIDE SEQUENCE [LARGE SCALE GENOMIC DNA]</scope>
    <source>
        <strain evidence="1">LMG 26638</strain>
    </source>
</reference>
<name>A0A5C2H9D0_9BACT</name>
<evidence type="ECO:0000313" key="1">
    <source>
        <dbReference type="EMBL" id="QEP34818.1"/>
    </source>
</evidence>
<proteinExistence type="predicted"/>
<reference evidence="1" key="1">
    <citation type="submission" date="2019-09" db="EMBL/GenBank/DDBJ databases">
        <title>Complete genome sequencing of four Arcobacter species reveals a diverse suite of mobile elements.</title>
        <authorList>
            <person name="Miller W.G."/>
            <person name="Yee E."/>
            <person name="Bono J.L."/>
        </authorList>
    </citation>
    <scope>NUCLEOTIDE SEQUENCE [LARGE SCALE GENOMIC DNA]</scope>
    <source>
        <strain evidence="1">LMG 26638</strain>
    </source>
</reference>
<gene>
    <name evidence="1" type="ORF">APAC_1730</name>
</gene>
<dbReference type="Gene3D" id="3.40.50.2000">
    <property type="entry name" value="Glycogen Phosphorylase B"/>
    <property type="match status" value="2"/>
</dbReference>
<dbReference type="OrthoDB" id="433681at2"/>
<organism evidence="1 2">
    <name type="scientific">Malaciobacter pacificus</name>
    <dbReference type="NCBI Taxonomy" id="1080223"/>
    <lineage>
        <taxon>Bacteria</taxon>
        <taxon>Pseudomonadati</taxon>
        <taxon>Campylobacterota</taxon>
        <taxon>Epsilonproteobacteria</taxon>
        <taxon>Campylobacterales</taxon>
        <taxon>Arcobacteraceae</taxon>
        <taxon>Malaciobacter</taxon>
    </lineage>
</organism>
<dbReference type="Pfam" id="PF00534">
    <property type="entry name" value="Glycos_transf_1"/>
    <property type="match status" value="1"/>
</dbReference>
<dbReference type="Proteomes" id="UP000322726">
    <property type="component" value="Chromosome"/>
</dbReference>
<dbReference type="InterPro" id="IPR001296">
    <property type="entry name" value="Glyco_trans_1"/>
</dbReference>
<dbReference type="SUPFAM" id="SSF53756">
    <property type="entry name" value="UDP-Glycosyltransferase/glycogen phosphorylase"/>
    <property type="match status" value="1"/>
</dbReference>
<evidence type="ECO:0000313" key="2">
    <source>
        <dbReference type="Proteomes" id="UP000322726"/>
    </source>
</evidence>
<dbReference type="RefSeq" id="WP_130233741.1">
    <property type="nucleotide sequence ID" value="NZ_BMEF01000013.1"/>
</dbReference>
<dbReference type="PANTHER" id="PTHR46401">
    <property type="entry name" value="GLYCOSYLTRANSFERASE WBBK-RELATED"/>
    <property type="match status" value="1"/>
</dbReference>
<accession>A0A5C2H9D0</accession>
<dbReference type="AlphaFoldDB" id="A0A5C2H9D0"/>
<keyword evidence="2" id="KW-1185">Reference proteome</keyword>